<evidence type="ECO:0000256" key="5">
    <source>
        <dbReference type="ARBA" id="ARBA00022839"/>
    </source>
</evidence>
<dbReference type="SUPFAM" id="SSF116842">
    <property type="entry name" value="XseB-like"/>
    <property type="match status" value="1"/>
</dbReference>
<dbReference type="EMBL" id="DWYC01000015">
    <property type="protein sequence ID" value="HJB56202.1"/>
    <property type="molecule type" value="Genomic_DNA"/>
</dbReference>
<sequence length="79" mass="8818">MPQKRRNFEESAARLEEVVRRLEQGDVPLEEAMALFEEGTALMKTCTTLLDRAEQKVHKLTAAPDGAPVERPLDGEEAP</sequence>
<dbReference type="PANTHER" id="PTHR34137">
    <property type="entry name" value="EXODEOXYRIBONUCLEASE 7 SMALL SUBUNIT"/>
    <property type="match status" value="1"/>
</dbReference>
<keyword evidence="5 6" id="KW-0269">Exonuclease</keyword>
<dbReference type="HAMAP" id="MF_00337">
    <property type="entry name" value="Exonuc_7_S"/>
    <property type="match status" value="1"/>
</dbReference>
<keyword evidence="4 6" id="KW-0378">Hydrolase</keyword>
<dbReference type="PANTHER" id="PTHR34137:SF1">
    <property type="entry name" value="EXODEOXYRIBONUCLEASE 7 SMALL SUBUNIT"/>
    <property type="match status" value="1"/>
</dbReference>
<proteinExistence type="inferred from homology"/>
<organism evidence="7 8">
    <name type="scientific">Candidatus Flavonifractor intestinipullorum</name>
    <dbReference type="NCBI Taxonomy" id="2838587"/>
    <lineage>
        <taxon>Bacteria</taxon>
        <taxon>Bacillati</taxon>
        <taxon>Bacillota</taxon>
        <taxon>Clostridia</taxon>
        <taxon>Eubacteriales</taxon>
        <taxon>Oscillospiraceae</taxon>
        <taxon>Flavonifractor</taxon>
    </lineage>
</organism>
<reference evidence="7" key="2">
    <citation type="submission" date="2021-04" db="EMBL/GenBank/DDBJ databases">
        <authorList>
            <person name="Gilroy R."/>
        </authorList>
    </citation>
    <scope>NUCLEOTIDE SEQUENCE</scope>
    <source>
        <strain evidence="7">CHK189-11263</strain>
    </source>
</reference>
<evidence type="ECO:0000256" key="1">
    <source>
        <dbReference type="ARBA" id="ARBA00009998"/>
    </source>
</evidence>
<evidence type="ECO:0000256" key="6">
    <source>
        <dbReference type="HAMAP-Rule" id="MF_00337"/>
    </source>
</evidence>
<comment type="subcellular location">
    <subcellularLocation>
        <location evidence="6">Cytoplasm</location>
    </subcellularLocation>
</comment>
<dbReference type="NCBIfam" id="TIGR01280">
    <property type="entry name" value="xseB"/>
    <property type="match status" value="1"/>
</dbReference>
<gene>
    <name evidence="6 7" type="primary">xseB</name>
    <name evidence="7" type="ORF">H9714_01475</name>
</gene>
<comment type="subunit">
    <text evidence="6">Heterooligomer composed of large and small subunits.</text>
</comment>
<keyword evidence="2 6" id="KW-0963">Cytoplasm</keyword>
<evidence type="ECO:0000313" key="8">
    <source>
        <dbReference type="Proteomes" id="UP000824208"/>
    </source>
</evidence>
<comment type="catalytic activity">
    <reaction evidence="6">
        <text>Exonucleolytic cleavage in either 5'- to 3'- or 3'- to 5'-direction to yield nucleoside 5'-phosphates.</text>
        <dbReference type="EC" id="3.1.11.6"/>
    </reaction>
</comment>
<comment type="caution">
    <text evidence="7">The sequence shown here is derived from an EMBL/GenBank/DDBJ whole genome shotgun (WGS) entry which is preliminary data.</text>
</comment>
<evidence type="ECO:0000256" key="4">
    <source>
        <dbReference type="ARBA" id="ARBA00022801"/>
    </source>
</evidence>
<dbReference type="EC" id="3.1.11.6" evidence="6"/>
<dbReference type="NCBIfam" id="NF002139">
    <property type="entry name" value="PRK00977.1-3"/>
    <property type="match status" value="1"/>
</dbReference>
<evidence type="ECO:0000313" key="7">
    <source>
        <dbReference type="EMBL" id="HJB56202.1"/>
    </source>
</evidence>
<accession>A0A9D2S4B9</accession>
<dbReference type="Gene3D" id="1.10.287.1040">
    <property type="entry name" value="Exonuclease VII, small subunit"/>
    <property type="match status" value="1"/>
</dbReference>
<dbReference type="InterPro" id="IPR003761">
    <property type="entry name" value="Exonuc_VII_S"/>
</dbReference>
<protein>
    <recommendedName>
        <fullName evidence="6">Exodeoxyribonuclease 7 small subunit</fullName>
        <ecNumber evidence="6">3.1.11.6</ecNumber>
    </recommendedName>
    <alternativeName>
        <fullName evidence="6">Exodeoxyribonuclease VII small subunit</fullName>
        <shortName evidence="6">Exonuclease VII small subunit</shortName>
    </alternativeName>
</protein>
<evidence type="ECO:0000256" key="2">
    <source>
        <dbReference type="ARBA" id="ARBA00022490"/>
    </source>
</evidence>
<dbReference type="GO" id="GO:0009318">
    <property type="term" value="C:exodeoxyribonuclease VII complex"/>
    <property type="evidence" value="ECO:0007669"/>
    <property type="project" value="UniProtKB-UniRule"/>
</dbReference>
<comment type="function">
    <text evidence="6">Bidirectionally degrades single-stranded DNA into large acid-insoluble oligonucleotides, which are then degraded further into small acid-soluble oligonucleotides.</text>
</comment>
<dbReference type="GO" id="GO:0005829">
    <property type="term" value="C:cytosol"/>
    <property type="evidence" value="ECO:0007669"/>
    <property type="project" value="TreeGrafter"/>
</dbReference>
<dbReference type="AlphaFoldDB" id="A0A9D2S4B9"/>
<dbReference type="Proteomes" id="UP000824208">
    <property type="component" value="Unassembled WGS sequence"/>
</dbReference>
<evidence type="ECO:0000256" key="3">
    <source>
        <dbReference type="ARBA" id="ARBA00022722"/>
    </source>
</evidence>
<dbReference type="GO" id="GO:0008855">
    <property type="term" value="F:exodeoxyribonuclease VII activity"/>
    <property type="evidence" value="ECO:0007669"/>
    <property type="project" value="UniProtKB-UniRule"/>
</dbReference>
<comment type="similarity">
    <text evidence="1 6">Belongs to the XseB family.</text>
</comment>
<reference evidence="7" key="1">
    <citation type="journal article" date="2021" name="PeerJ">
        <title>Extensive microbial diversity within the chicken gut microbiome revealed by metagenomics and culture.</title>
        <authorList>
            <person name="Gilroy R."/>
            <person name="Ravi A."/>
            <person name="Getino M."/>
            <person name="Pursley I."/>
            <person name="Horton D.L."/>
            <person name="Alikhan N.F."/>
            <person name="Baker D."/>
            <person name="Gharbi K."/>
            <person name="Hall N."/>
            <person name="Watson M."/>
            <person name="Adriaenssens E.M."/>
            <person name="Foster-Nyarko E."/>
            <person name="Jarju S."/>
            <person name="Secka A."/>
            <person name="Antonio M."/>
            <person name="Oren A."/>
            <person name="Chaudhuri R.R."/>
            <person name="La Ragione R."/>
            <person name="Hildebrand F."/>
            <person name="Pallen M.J."/>
        </authorList>
    </citation>
    <scope>NUCLEOTIDE SEQUENCE</scope>
    <source>
        <strain evidence="7">CHK189-11263</strain>
    </source>
</reference>
<dbReference type="InterPro" id="IPR037004">
    <property type="entry name" value="Exonuc_VII_ssu_sf"/>
</dbReference>
<keyword evidence="3 6" id="KW-0540">Nuclease</keyword>
<dbReference type="GO" id="GO:0006308">
    <property type="term" value="P:DNA catabolic process"/>
    <property type="evidence" value="ECO:0007669"/>
    <property type="project" value="UniProtKB-UniRule"/>
</dbReference>
<name>A0A9D2S4B9_9FIRM</name>
<dbReference type="Pfam" id="PF02609">
    <property type="entry name" value="Exonuc_VII_S"/>
    <property type="match status" value="1"/>
</dbReference>